<evidence type="ECO:0000256" key="8">
    <source>
        <dbReference type="ARBA" id="ARBA00063081"/>
    </source>
</evidence>
<organism evidence="18 19">
    <name type="scientific">Asparagus officinalis</name>
    <name type="common">Garden asparagus</name>
    <dbReference type="NCBI Taxonomy" id="4686"/>
    <lineage>
        <taxon>Eukaryota</taxon>
        <taxon>Viridiplantae</taxon>
        <taxon>Streptophyta</taxon>
        <taxon>Embryophyta</taxon>
        <taxon>Tracheophyta</taxon>
        <taxon>Spermatophyta</taxon>
        <taxon>Magnoliopsida</taxon>
        <taxon>Liliopsida</taxon>
        <taxon>Asparagales</taxon>
        <taxon>Asparagaceae</taxon>
        <taxon>Asparagoideae</taxon>
        <taxon>Asparagus</taxon>
    </lineage>
</organism>
<dbReference type="Gene3D" id="3.10.110.10">
    <property type="entry name" value="Ubiquitin Conjugating Enzyme"/>
    <property type="match status" value="1"/>
</dbReference>
<dbReference type="EMBL" id="CM007387">
    <property type="protein sequence ID" value="ONK63768.1"/>
    <property type="molecule type" value="Genomic_DNA"/>
</dbReference>
<dbReference type="SMART" id="SM00212">
    <property type="entry name" value="UBCc"/>
    <property type="match status" value="1"/>
</dbReference>
<dbReference type="PROSITE" id="PS50127">
    <property type="entry name" value="UBC_2"/>
    <property type="match status" value="1"/>
</dbReference>
<evidence type="ECO:0000256" key="10">
    <source>
        <dbReference type="ARBA" id="ARBA00076312"/>
    </source>
</evidence>
<comment type="similarity">
    <text evidence="15">Belongs to the ubiquitin-conjugating enzyme family.</text>
</comment>
<evidence type="ECO:0000313" key="18">
    <source>
        <dbReference type="EMBL" id="ONK63768.1"/>
    </source>
</evidence>
<evidence type="ECO:0000256" key="9">
    <source>
        <dbReference type="ARBA" id="ARBA00072436"/>
    </source>
</evidence>
<keyword evidence="5" id="KW-0832">Ubl conjugation</keyword>
<feature type="domain" description="UBC core" evidence="17">
    <location>
        <begin position="3"/>
        <end position="148"/>
    </location>
</feature>
<keyword evidence="19" id="KW-1185">Reference proteome</keyword>
<evidence type="ECO:0000256" key="5">
    <source>
        <dbReference type="ARBA" id="ARBA00022843"/>
    </source>
</evidence>
<dbReference type="Gramene" id="ONK63768">
    <property type="protein sequence ID" value="ONK63768"/>
    <property type="gene ID" value="A4U43_C07F18730"/>
</dbReference>
<dbReference type="InterPro" id="IPR000608">
    <property type="entry name" value="UBC"/>
</dbReference>
<feature type="compositionally biased region" description="Acidic residues" evidence="16">
    <location>
        <begin position="155"/>
        <end position="177"/>
    </location>
</feature>
<feature type="active site" description="Glycyl thioester intermediate" evidence="14">
    <location>
        <position position="85"/>
    </location>
</feature>
<dbReference type="Proteomes" id="UP000243459">
    <property type="component" value="Chromosome 7"/>
</dbReference>
<dbReference type="CDD" id="cd23797">
    <property type="entry name" value="UBCc_UBE2H"/>
    <property type="match status" value="1"/>
</dbReference>
<evidence type="ECO:0000256" key="3">
    <source>
        <dbReference type="ARBA" id="ARBA00022786"/>
    </source>
</evidence>
<evidence type="ECO:0000259" key="17">
    <source>
        <dbReference type="PROSITE" id="PS50127"/>
    </source>
</evidence>
<evidence type="ECO:0000256" key="16">
    <source>
        <dbReference type="SAM" id="MobiDB-lite"/>
    </source>
</evidence>
<keyword evidence="6" id="KW-0007">Acetylation</keyword>
<evidence type="ECO:0000256" key="12">
    <source>
        <dbReference type="ARBA" id="ARBA00078369"/>
    </source>
</evidence>
<evidence type="ECO:0000256" key="13">
    <source>
        <dbReference type="ARBA" id="ARBA00082119"/>
    </source>
</evidence>
<accession>A0A5P1ED16</accession>
<evidence type="ECO:0000256" key="11">
    <source>
        <dbReference type="ARBA" id="ARBA00077502"/>
    </source>
</evidence>
<keyword evidence="3 15" id="KW-0833">Ubl conjugation pathway</keyword>
<proteinExistence type="inferred from homology"/>
<dbReference type="FunFam" id="3.10.110.10:FF:000078">
    <property type="entry name" value="ubiquitin-conjugating enzyme E2 H isoform X2"/>
    <property type="match status" value="1"/>
</dbReference>
<dbReference type="GO" id="GO:0005524">
    <property type="term" value="F:ATP binding"/>
    <property type="evidence" value="ECO:0007669"/>
    <property type="project" value="UniProtKB-UniRule"/>
</dbReference>
<dbReference type="SUPFAM" id="SSF54495">
    <property type="entry name" value="UBC-like"/>
    <property type="match status" value="1"/>
</dbReference>
<feature type="region of interest" description="Disordered" evidence="16">
    <location>
        <begin position="140"/>
        <end position="183"/>
    </location>
</feature>
<evidence type="ECO:0000256" key="6">
    <source>
        <dbReference type="ARBA" id="ARBA00022990"/>
    </source>
</evidence>
<dbReference type="GO" id="GO:0004842">
    <property type="term" value="F:ubiquitin-protein transferase activity"/>
    <property type="evidence" value="ECO:0007669"/>
    <property type="project" value="UniProtKB-ARBA"/>
</dbReference>
<gene>
    <name evidence="18" type="ORF">A4U43_C07F18730</name>
</gene>
<comment type="subunit">
    <text evidence="8">Interacts with MAEA and WDR26, components of the CTLH complex that contains GID4, RANBP9 and/or RANBP10, MKLN1, MAEA, RMND5A (or alternatively its paralog RMND5B), GID8, ARMC8, WDR26 and YPEL5.</text>
</comment>
<dbReference type="AlphaFoldDB" id="A0A5P1ED16"/>
<dbReference type="Pfam" id="PF00179">
    <property type="entry name" value="UQ_con"/>
    <property type="match status" value="1"/>
</dbReference>
<evidence type="ECO:0000256" key="14">
    <source>
        <dbReference type="PROSITE-ProRule" id="PRU10133"/>
    </source>
</evidence>
<evidence type="ECO:0000256" key="1">
    <source>
        <dbReference type="ARBA" id="ARBA00022679"/>
    </source>
</evidence>
<name>A0A5P1ED16_ASPOF</name>
<dbReference type="OMA" id="EMSEVEH"/>
<keyword evidence="4 15" id="KW-0067">ATP-binding</keyword>
<protein>
    <recommendedName>
        <fullName evidence="9">Ubiquitin-conjugating enzyme E2 H</fullName>
    </recommendedName>
    <alternativeName>
        <fullName evidence="12">(E3-independent) E2 ubiquitin-conjugating enzyme H</fullName>
    </alternativeName>
    <alternativeName>
        <fullName evidence="10">E2 ubiquitin-conjugating enzyme H</fullName>
    </alternativeName>
    <alternativeName>
        <fullName evidence="13">Ubiquitin carrier protein H</fullName>
    </alternativeName>
    <alternativeName>
        <fullName evidence="11">Ubiquitin-protein ligase H</fullName>
    </alternativeName>
</protein>
<evidence type="ECO:0000256" key="15">
    <source>
        <dbReference type="RuleBase" id="RU362109"/>
    </source>
</evidence>
<comment type="function">
    <text evidence="7">Accepts ubiquitin from the E1 complex and catalyzes its covalent attachment to other proteins. E2 ubiquitin conjugating enzyme that transfers ubiquitin to MAEA, a core component of the CTLH E3 ubiquitin-protein ligase complex. In vitro catalyzes 'Lys-11'- and 'Lys-48'-linked polyubiquitination. Capable, in vitro, to ubiquitinate histone H2A.</text>
</comment>
<evidence type="ECO:0000256" key="4">
    <source>
        <dbReference type="ARBA" id="ARBA00022840"/>
    </source>
</evidence>
<dbReference type="InterPro" id="IPR023313">
    <property type="entry name" value="UBQ-conjugating_AS"/>
</dbReference>
<evidence type="ECO:0000256" key="2">
    <source>
        <dbReference type="ARBA" id="ARBA00022741"/>
    </source>
</evidence>
<keyword evidence="1" id="KW-0808">Transferase</keyword>
<evidence type="ECO:0000256" key="7">
    <source>
        <dbReference type="ARBA" id="ARBA00060202"/>
    </source>
</evidence>
<dbReference type="InterPro" id="IPR016135">
    <property type="entry name" value="UBQ-conjugating_enzyme/RWD"/>
</dbReference>
<keyword evidence="2 15" id="KW-0547">Nucleotide-binding</keyword>
<reference evidence="19" key="1">
    <citation type="journal article" date="2017" name="Nat. Commun.">
        <title>The asparagus genome sheds light on the origin and evolution of a young Y chromosome.</title>
        <authorList>
            <person name="Harkess A."/>
            <person name="Zhou J."/>
            <person name="Xu C."/>
            <person name="Bowers J.E."/>
            <person name="Van der Hulst R."/>
            <person name="Ayyampalayam S."/>
            <person name="Mercati F."/>
            <person name="Riccardi P."/>
            <person name="McKain M.R."/>
            <person name="Kakrana A."/>
            <person name="Tang H."/>
            <person name="Ray J."/>
            <person name="Groenendijk J."/>
            <person name="Arikit S."/>
            <person name="Mathioni S.M."/>
            <person name="Nakano M."/>
            <person name="Shan H."/>
            <person name="Telgmann-Rauber A."/>
            <person name="Kanno A."/>
            <person name="Yue Z."/>
            <person name="Chen H."/>
            <person name="Li W."/>
            <person name="Chen Y."/>
            <person name="Xu X."/>
            <person name="Zhang Y."/>
            <person name="Luo S."/>
            <person name="Chen H."/>
            <person name="Gao J."/>
            <person name="Mao Z."/>
            <person name="Pires J.C."/>
            <person name="Luo M."/>
            <person name="Kudrna D."/>
            <person name="Wing R.A."/>
            <person name="Meyers B.C."/>
            <person name="Yi K."/>
            <person name="Kong H."/>
            <person name="Lavrijsen P."/>
            <person name="Sunseri F."/>
            <person name="Falavigna A."/>
            <person name="Ye Y."/>
            <person name="Leebens-Mack J.H."/>
            <person name="Chen G."/>
        </authorList>
    </citation>
    <scope>NUCLEOTIDE SEQUENCE [LARGE SCALE GENOMIC DNA]</scope>
    <source>
        <strain evidence="19">cv. DH0086</strain>
    </source>
</reference>
<sequence length="183" mass="20933">MSSSNDRRQREIMDLMMKDFKVELVNDSVKEFFVELHGPEDSLYQGGVWRVRVELPDDYPVKSPSIGFATKIFHPNVDGLSGSVCLNLLNQDWSSVFDLVMVFKDFLPRFLKEPNPDDPMNPEAAELMIHDRPAYEQRVKEYCETYAKPQGTGSPEEDTSSNEEMSEVEHNDDEDTEPGNPNP</sequence>
<dbReference type="PROSITE" id="PS00183">
    <property type="entry name" value="UBC_1"/>
    <property type="match status" value="1"/>
</dbReference>
<dbReference type="PANTHER" id="PTHR24068">
    <property type="entry name" value="UBIQUITIN-CONJUGATING ENZYME E2"/>
    <property type="match status" value="1"/>
</dbReference>
<evidence type="ECO:0000313" key="19">
    <source>
        <dbReference type="Proteomes" id="UP000243459"/>
    </source>
</evidence>